<gene>
    <name evidence="8" type="ORF">cand_033270</name>
</gene>
<dbReference type="GO" id="GO:0071108">
    <property type="term" value="P:protein K48-linked deubiquitination"/>
    <property type="evidence" value="ECO:0007669"/>
    <property type="project" value="TreeGrafter"/>
</dbReference>
<dbReference type="GO" id="GO:0004843">
    <property type="term" value="F:cysteine-type deubiquitinase activity"/>
    <property type="evidence" value="ECO:0007669"/>
    <property type="project" value="UniProtKB-EC"/>
</dbReference>
<dbReference type="InterPro" id="IPR042468">
    <property type="entry name" value="Peptidase_C65_otubain_sub1"/>
</dbReference>
<evidence type="ECO:0000256" key="1">
    <source>
        <dbReference type="ARBA" id="ARBA00000707"/>
    </source>
</evidence>
<reference evidence="8 9" key="1">
    <citation type="submission" date="2016-10" db="EMBL/GenBank/DDBJ databases">
        <title>Reductive evolution of mitochondrial metabolism and differential evolution of invasion-related proteins in Cryptosporidium.</title>
        <authorList>
            <person name="Liu S."/>
            <person name="Roellig D.M."/>
            <person name="Guo Y."/>
            <person name="Li N."/>
            <person name="Frace M.A."/>
            <person name="Tang K."/>
            <person name="Zhang L."/>
            <person name="Feng Y."/>
            <person name="Xiao L."/>
        </authorList>
    </citation>
    <scope>NUCLEOTIDE SEQUENCE [LARGE SCALE GENOMIC DNA]</scope>
    <source>
        <strain evidence="8">30847</strain>
    </source>
</reference>
<evidence type="ECO:0000256" key="5">
    <source>
        <dbReference type="ARBA" id="ARBA00022801"/>
    </source>
</evidence>
<dbReference type="RefSeq" id="XP_067066804.1">
    <property type="nucleotide sequence ID" value="XM_067213553.1"/>
</dbReference>
<dbReference type="EC" id="3.4.19.12" evidence="2"/>
<evidence type="ECO:0000313" key="8">
    <source>
        <dbReference type="EMBL" id="OII71614.1"/>
    </source>
</evidence>
<feature type="domain" description="OTU" evidence="7">
    <location>
        <begin position="61"/>
        <end position="247"/>
    </location>
</feature>
<dbReference type="GO" id="GO:0006508">
    <property type="term" value="P:proteolysis"/>
    <property type="evidence" value="ECO:0007669"/>
    <property type="project" value="UniProtKB-KW"/>
</dbReference>
<sequence length="248" mass="29081">MRSYPTEAEILECENNLEEIRSIVEKEPLISSPIHLSILESEYKQNELFNEQFRSIIHEFPYIRSVRRDGCCFYRGYLSCIRLYLKNNPDLAIQFKGYIQNTYEIVKSVGYLNETISDFFESFCSIFDTTSLKSNEDPMCNEEISNPAVVYARILTSTYIKLNKEKFENFLNGLDVEQFCKQNVDPMWKDVEQIQIVALTSILKIPLEIIYCDGHSKKPHKYTFPESERPLVYLLYTPGHYDILLNSI</sequence>
<proteinExistence type="predicted"/>
<evidence type="ECO:0000313" key="9">
    <source>
        <dbReference type="Proteomes" id="UP000186804"/>
    </source>
</evidence>
<organism evidence="8 9">
    <name type="scientific">Cryptosporidium andersoni</name>
    <dbReference type="NCBI Taxonomy" id="117008"/>
    <lineage>
        <taxon>Eukaryota</taxon>
        <taxon>Sar</taxon>
        <taxon>Alveolata</taxon>
        <taxon>Apicomplexa</taxon>
        <taxon>Conoidasida</taxon>
        <taxon>Coccidia</taxon>
        <taxon>Eucoccidiorida</taxon>
        <taxon>Eimeriorina</taxon>
        <taxon>Cryptosporidiidae</taxon>
        <taxon>Cryptosporidium</taxon>
    </lineage>
</organism>
<dbReference type="InterPro" id="IPR042467">
    <property type="entry name" value="Peptidase_C65_otubain_sub2"/>
</dbReference>
<keyword evidence="9" id="KW-1185">Reference proteome</keyword>
<evidence type="ECO:0000256" key="6">
    <source>
        <dbReference type="ARBA" id="ARBA00022807"/>
    </source>
</evidence>
<evidence type="ECO:0000259" key="7">
    <source>
        <dbReference type="PROSITE" id="PS50802"/>
    </source>
</evidence>
<keyword evidence="6" id="KW-0788">Thiol protease</keyword>
<dbReference type="GeneID" id="92367511"/>
<evidence type="ECO:0000256" key="3">
    <source>
        <dbReference type="ARBA" id="ARBA00022670"/>
    </source>
</evidence>
<comment type="catalytic activity">
    <reaction evidence="1">
        <text>Thiol-dependent hydrolysis of ester, thioester, amide, peptide and isopeptide bonds formed by the C-terminal Gly of ubiquitin (a 76-residue protein attached to proteins as an intracellular targeting signal).</text>
        <dbReference type="EC" id="3.4.19.12"/>
    </reaction>
</comment>
<dbReference type="AlphaFoldDB" id="A0A1J4MBN4"/>
<evidence type="ECO:0000256" key="4">
    <source>
        <dbReference type="ARBA" id="ARBA00022786"/>
    </source>
</evidence>
<dbReference type="GO" id="GO:0043130">
    <property type="term" value="F:ubiquitin binding"/>
    <property type="evidence" value="ECO:0007669"/>
    <property type="project" value="TreeGrafter"/>
</dbReference>
<dbReference type="VEuPathDB" id="CryptoDB:cand_033270"/>
<dbReference type="PANTHER" id="PTHR12931">
    <property type="entry name" value="UBIQUITIN THIOLESTERASE PROTEIN OTUB"/>
    <property type="match status" value="1"/>
</dbReference>
<name>A0A1J4MBN4_9CRYT</name>
<dbReference type="Gene3D" id="1.20.1300.20">
    <property type="entry name" value="Peptidase C65 Otubain, subdomain 2"/>
    <property type="match status" value="1"/>
</dbReference>
<dbReference type="Pfam" id="PF10275">
    <property type="entry name" value="Peptidase_C65"/>
    <property type="match status" value="1"/>
</dbReference>
<dbReference type="GO" id="GO:0005634">
    <property type="term" value="C:nucleus"/>
    <property type="evidence" value="ECO:0007669"/>
    <property type="project" value="TreeGrafter"/>
</dbReference>
<dbReference type="OrthoDB" id="18915at2759"/>
<keyword evidence="5" id="KW-0378">Hydrolase</keyword>
<dbReference type="PROSITE" id="PS50802">
    <property type="entry name" value="OTU"/>
    <property type="match status" value="1"/>
</dbReference>
<dbReference type="Gene3D" id="3.30.200.60">
    <property type="entry name" value="Peptidase C65 Otubain, subdomain 1"/>
    <property type="match status" value="1"/>
</dbReference>
<comment type="caution">
    <text evidence="8">The sequence shown here is derived from an EMBL/GenBank/DDBJ whole genome shotgun (WGS) entry which is preliminary data.</text>
</comment>
<evidence type="ECO:0000256" key="2">
    <source>
        <dbReference type="ARBA" id="ARBA00012759"/>
    </source>
</evidence>
<protein>
    <recommendedName>
        <fullName evidence="2">ubiquitinyl hydrolase 1</fullName>
        <ecNumber evidence="2">3.4.19.12</ecNumber>
    </recommendedName>
</protein>
<keyword evidence="3" id="KW-0645">Protease</keyword>
<dbReference type="SUPFAM" id="SSF54001">
    <property type="entry name" value="Cysteine proteinases"/>
    <property type="match status" value="1"/>
</dbReference>
<dbReference type="Proteomes" id="UP000186804">
    <property type="component" value="Unassembled WGS sequence"/>
</dbReference>
<accession>A0A1J4MBN4</accession>
<keyword evidence="4" id="KW-0833">Ubl conjugation pathway</keyword>
<dbReference type="InterPro" id="IPR019400">
    <property type="entry name" value="Peptidase_C65_otubain"/>
</dbReference>
<dbReference type="InterPro" id="IPR003323">
    <property type="entry name" value="OTU_dom"/>
</dbReference>
<dbReference type="PANTHER" id="PTHR12931:SF15">
    <property type="entry name" value="UBIQUITIN THIOESTERASE OTUBAIN-LIKE"/>
    <property type="match status" value="1"/>
</dbReference>
<dbReference type="EMBL" id="LRBS01000121">
    <property type="protein sequence ID" value="OII71614.1"/>
    <property type="molecule type" value="Genomic_DNA"/>
</dbReference>
<dbReference type="CDD" id="cd22749">
    <property type="entry name" value="Otubain_C65"/>
    <property type="match status" value="1"/>
</dbReference>
<dbReference type="InterPro" id="IPR038765">
    <property type="entry name" value="Papain-like_cys_pep_sf"/>
</dbReference>